<feature type="signal peptide" evidence="5">
    <location>
        <begin position="1"/>
        <end position="22"/>
    </location>
</feature>
<evidence type="ECO:0000256" key="4">
    <source>
        <dbReference type="ARBA" id="ARBA00022729"/>
    </source>
</evidence>
<evidence type="ECO:0000256" key="5">
    <source>
        <dbReference type="RuleBase" id="RU367124"/>
    </source>
</evidence>
<organism evidence="6">
    <name type="scientific">Phytophthora capsici</name>
    <dbReference type="NCBI Taxonomy" id="4784"/>
    <lineage>
        <taxon>Eukaryota</taxon>
        <taxon>Sar</taxon>
        <taxon>Stramenopiles</taxon>
        <taxon>Oomycota</taxon>
        <taxon>Peronosporomycetes</taxon>
        <taxon>Peronosporales</taxon>
        <taxon>Peronosporaceae</taxon>
        <taxon>Phytophthora</taxon>
    </lineage>
</organism>
<keyword evidence="4 5" id="KW-0732">Signal</keyword>
<accession>A0A977P2K1</accession>
<dbReference type="InterPro" id="IPR031825">
    <property type="entry name" value="RXLR"/>
</dbReference>
<evidence type="ECO:0000256" key="2">
    <source>
        <dbReference type="ARBA" id="ARBA00010400"/>
    </source>
</evidence>
<comment type="function">
    <text evidence="5">Effector that suppresses plant defense responses during pathogen infection.</text>
</comment>
<keyword evidence="3 5" id="KW-0964">Secreted</keyword>
<evidence type="ECO:0000256" key="1">
    <source>
        <dbReference type="ARBA" id="ARBA00004613"/>
    </source>
</evidence>
<name>A0A977P2K1_PHYCP</name>
<reference evidence="6" key="1">
    <citation type="submission" date="2021-05" db="EMBL/GenBank/DDBJ databases">
        <authorList>
            <person name="Ai G."/>
            <person name="Dou D."/>
        </authorList>
    </citation>
    <scope>NUCLEOTIDE SEQUENCE</scope>
    <source>
        <strain evidence="6">LT263</strain>
    </source>
</reference>
<dbReference type="Pfam" id="PF16810">
    <property type="entry name" value="RXLR"/>
    <property type="match status" value="1"/>
</dbReference>
<gene>
    <name evidence="6" type="primary">RXLR242</name>
</gene>
<sequence>MRLSVILLVVAAFVAALDPASAANNANTVVAATNVHESITTGRFLRAHLEDDYPVKDEEDSDDNKEKDEERMFSFFQEKATALNAFKKLISESGDDLAVAVSGLSKSEFVALFNQGKAHMAKMVPGFYPGMSLDEFATVVGRAGLSDDFHNALLVGYGKYLAHLMD</sequence>
<protein>
    <recommendedName>
        <fullName evidence="5">RxLR effector protein</fullName>
    </recommendedName>
</protein>
<dbReference type="EMBL" id="MZ296050">
    <property type="protein sequence ID" value="UWY61427.1"/>
    <property type="molecule type" value="mRNA"/>
</dbReference>
<proteinExistence type="evidence at transcript level"/>
<evidence type="ECO:0000313" key="6">
    <source>
        <dbReference type="EMBL" id="UWY61427.1"/>
    </source>
</evidence>
<dbReference type="GO" id="GO:0005576">
    <property type="term" value="C:extracellular region"/>
    <property type="evidence" value="ECO:0007669"/>
    <property type="project" value="UniProtKB-SubCell"/>
</dbReference>
<comment type="domain">
    <text evidence="5">The RxLR-dEER motif acts to carry the protein into the host cell cytoplasm through binding to cell surface phosphatidylinositol-3-phosphate.</text>
</comment>
<dbReference type="AlphaFoldDB" id="A0A977P2K1"/>
<comment type="subcellular location">
    <subcellularLocation>
        <location evidence="1 5">Secreted</location>
    </subcellularLocation>
</comment>
<evidence type="ECO:0000256" key="3">
    <source>
        <dbReference type="ARBA" id="ARBA00022525"/>
    </source>
</evidence>
<dbReference type="SMR" id="A0A977P2K1"/>
<feature type="chain" id="PRO_5041020108" description="RxLR effector protein" evidence="5">
    <location>
        <begin position="23"/>
        <end position="166"/>
    </location>
</feature>
<comment type="similarity">
    <text evidence="2 5">Belongs to the RxLR effector family.</text>
</comment>